<accession>A0ABR1AY75</accession>
<comment type="caution">
    <text evidence="1">The sequence shown here is derived from an EMBL/GenBank/DDBJ whole genome shotgun (WGS) entry which is preliminary data.</text>
</comment>
<sequence>MAFGAVIPGRTRPNHRCMLQTARVDKAEKELTALGNKNLQINAKVVVVVVLPSGPKYPPLTKITRYQTGGMSRERRANLTVSRYRQETPVAQFLLLHVGVSGIYIYVHANINKTHYMCHLGVLKKVGQTDRIVTASWQQLDVKQTEKTKNPGVDSRLTVAPAGTKCTVTTAVGPNRR</sequence>
<keyword evidence="2" id="KW-1185">Reference proteome</keyword>
<organism evidence="1 2">
    <name type="scientific">Polyplax serrata</name>
    <name type="common">Common mouse louse</name>
    <dbReference type="NCBI Taxonomy" id="468196"/>
    <lineage>
        <taxon>Eukaryota</taxon>
        <taxon>Metazoa</taxon>
        <taxon>Ecdysozoa</taxon>
        <taxon>Arthropoda</taxon>
        <taxon>Hexapoda</taxon>
        <taxon>Insecta</taxon>
        <taxon>Pterygota</taxon>
        <taxon>Neoptera</taxon>
        <taxon>Paraneoptera</taxon>
        <taxon>Psocodea</taxon>
        <taxon>Troctomorpha</taxon>
        <taxon>Phthiraptera</taxon>
        <taxon>Anoplura</taxon>
        <taxon>Polyplacidae</taxon>
        <taxon>Polyplax</taxon>
    </lineage>
</organism>
<evidence type="ECO:0000313" key="2">
    <source>
        <dbReference type="Proteomes" id="UP001359485"/>
    </source>
</evidence>
<proteinExistence type="predicted"/>
<protein>
    <submittedName>
        <fullName evidence="1">Uncharacterized protein</fullName>
    </submittedName>
</protein>
<name>A0ABR1AY75_POLSC</name>
<dbReference type="EMBL" id="JAWJWF010000009">
    <property type="protein sequence ID" value="KAK6630171.1"/>
    <property type="molecule type" value="Genomic_DNA"/>
</dbReference>
<reference evidence="1 2" key="1">
    <citation type="submission" date="2023-09" db="EMBL/GenBank/DDBJ databases">
        <title>Genomes of two closely related lineages of the louse Polyplax serrata with different host specificities.</title>
        <authorList>
            <person name="Martinu J."/>
            <person name="Tarabai H."/>
            <person name="Stefka J."/>
            <person name="Hypsa V."/>
        </authorList>
    </citation>
    <scope>NUCLEOTIDE SEQUENCE [LARGE SCALE GENOMIC DNA]</scope>
    <source>
        <strain evidence="1">98ZLc_SE</strain>
    </source>
</reference>
<gene>
    <name evidence="1" type="ORF">RUM44_005727</name>
</gene>
<evidence type="ECO:0000313" key="1">
    <source>
        <dbReference type="EMBL" id="KAK6630171.1"/>
    </source>
</evidence>
<dbReference type="Proteomes" id="UP001359485">
    <property type="component" value="Unassembled WGS sequence"/>
</dbReference>